<dbReference type="InterPro" id="IPR026279">
    <property type="entry name" value="RseA"/>
</dbReference>
<evidence type="ECO:0000256" key="5">
    <source>
        <dbReference type="ARBA" id="ARBA00022989"/>
    </source>
</evidence>
<evidence type="ECO:0000256" key="6">
    <source>
        <dbReference type="ARBA" id="ARBA00023136"/>
    </source>
</evidence>
<dbReference type="InterPro" id="IPR036147">
    <property type="entry name" value="Anti-sigma_E_RseA_N_sf"/>
</dbReference>
<evidence type="ECO:0000256" key="4">
    <source>
        <dbReference type="ARBA" id="ARBA00022692"/>
    </source>
</evidence>
<comment type="similarity">
    <text evidence="2 7">Belongs to the RseA family.</text>
</comment>
<reference evidence="10 11" key="1">
    <citation type="submission" date="2023-03" db="EMBL/GenBank/DDBJ databases">
        <title>Draft genome sequence of Thalassotalea insulae KCTC 62186T.</title>
        <authorList>
            <person name="Sawabe T."/>
        </authorList>
    </citation>
    <scope>NUCLEOTIDE SEQUENCE [LARGE SCALE GENOMIC DNA]</scope>
    <source>
        <strain evidence="10 11">KCTC 62186</strain>
    </source>
</reference>
<keyword evidence="7" id="KW-0997">Cell inner membrane</keyword>
<evidence type="ECO:0000259" key="9">
    <source>
        <dbReference type="Pfam" id="PF03873"/>
    </source>
</evidence>
<dbReference type="EMBL" id="BSST01000001">
    <property type="protein sequence ID" value="GLX79411.1"/>
    <property type="molecule type" value="Genomic_DNA"/>
</dbReference>
<dbReference type="Proteomes" id="UP001157186">
    <property type="component" value="Unassembled WGS sequence"/>
</dbReference>
<evidence type="ECO:0000256" key="3">
    <source>
        <dbReference type="ARBA" id="ARBA00022475"/>
    </source>
</evidence>
<gene>
    <name evidence="10" type="primary">rseA</name>
    <name evidence="10" type="ORF">tinsulaeT_27510</name>
</gene>
<evidence type="ECO:0000259" key="8">
    <source>
        <dbReference type="Pfam" id="PF03872"/>
    </source>
</evidence>
<dbReference type="CDD" id="cd16328">
    <property type="entry name" value="RseA_N"/>
    <property type="match status" value="1"/>
</dbReference>
<keyword evidence="5" id="KW-1133">Transmembrane helix</keyword>
<proteinExistence type="inferred from homology"/>
<dbReference type="Pfam" id="PF03873">
    <property type="entry name" value="RseA_C"/>
    <property type="match status" value="1"/>
</dbReference>
<evidence type="ECO:0000313" key="10">
    <source>
        <dbReference type="EMBL" id="GLX79411.1"/>
    </source>
</evidence>
<evidence type="ECO:0000256" key="7">
    <source>
        <dbReference type="PIRNR" id="PIRNR016938"/>
    </source>
</evidence>
<keyword evidence="3 7" id="KW-1003">Cell membrane</keyword>
<organism evidence="10 11">
    <name type="scientific">Thalassotalea insulae</name>
    <dbReference type="NCBI Taxonomy" id="2056778"/>
    <lineage>
        <taxon>Bacteria</taxon>
        <taxon>Pseudomonadati</taxon>
        <taxon>Pseudomonadota</taxon>
        <taxon>Gammaproteobacteria</taxon>
        <taxon>Alteromonadales</taxon>
        <taxon>Colwelliaceae</taxon>
        <taxon>Thalassotalea</taxon>
    </lineage>
</organism>
<dbReference type="SUPFAM" id="SSF89069">
    <property type="entry name" value="N-terminal, cytoplasmic domain of anti-sigmaE factor RseA"/>
    <property type="match status" value="1"/>
</dbReference>
<dbReference type="InterPro" id="IPR005573">
    <property type="entry name" value="Anti-sigma_E_RseA_C"/>
</dbReference>
<dbReference type="Gene3D" id="1.10.10.880">
    <property type="entry name" value="Anti sigma-E protein RseA, N-terminal domain"/>
    <property type="match status" value="1"/>
</dbReference>
<dbReference type="RefSeq" id="WP_284245324.1">
    <property type="nucleotide sequence ID" value="NZ_BSST01000001.1"/>
</dbReference>
<dbReference type="InterPro" id="IPR052383">
    <property type="entry name" value="Anti-sigma-E_RseA-like"/>
</dbReference>
<feature type="domain" description="Anti sigma-E protein RseA C-terminal" evidence="9">
    <location>
        <begin position="125"/>
        <end position="174"/>
    </location>
</feature>
<comment type="caution">
    <text evidence="10">The sequence shown here is derived from an EMBL/GenBank/DDBJ whole genome shotgun (WGS) entry which is preliminary data.</text>
</comment>
<evidence type="ECO:0000256" key="1">
    <source>
        <dbReference type="ARBA" id="ARBA00004162"/>
    </source>
</evidence>
<sequence length="199" mass="22001">MSESKFETVSSLVDNYQSNDEVFDELIKDNHMSETWQRYHLIGDTMRDEIPDSLELDLAASIASAIAEEPTVLAPVAKPSVAEVVKAKVVQFAKPFGQVAIAASAAGLMVIGVQQNVAQHETIVPSPVVQTNPLGGVAQPVSLNYQTSDRRTQKQAIVEQQRRFQALLQDHKQQIKFVALSKEEVQEQESKQKDNNTSK</sequence>
<protein>
    <recommendedName>
        <fullName evidence="7">Anti-sigma-E factor RseA</fullName>
    </recommendedName>
    <alternativeName>
        <fullName evidence="7">Regulator of SigE</fullName>
    </alternativeName>
    <alternativeName>
        <fullName evidence="7">Sigma-E anti-sigma factor RseA</fullName>
    </alternativeName>
    <alternativeName>
        <fullName evidence="7">Sigma-E factor negative regulatory protein</fullName>
    </alternativeName>
</protein>
<comment type="subcellular location">
    <subcellularLocation>
        <location evidence="7">Cell inner membrane</location>
    </subcellularLocation>
    <subcellularLocation>
        <location evidence="1">Cell membrane</location>
        <topology evidence="1">Single-pass membrane protein</topology>
    </subcellularLocation>
</comment>
<dbReference type="PANTHER" id="PTHR38104:SF1">
    <property type="entry name" value="ANTI-SIGMA-E FACTOR RSEA"/>
    <property type="match status" value="1"/>
</dbReference>
<feature type="domain" description="Anti sigma-E protein RseA N-terminal" evidence="8">
    <location>
        <begin position="7"/>
        <end position="78"/>
    </location>
</feature>
<evidence type="ECO:0000313" key="11">
    <source>
        <dbReference type="Proteomes" id="UP001157186"/>
    </source>
</evidence>
<comment type="function">
    <text evidence="7">An anti-sigma factor for extracytoplasmic function (ECF) sigma factor sigma-E (RpoE). ECF sigma factors are held in an inactive form by an anti-sigma factor until released by regulated intramembrane proteolysis (RIP). RIP occurs when an extracytoplasmic signal triggers a concerted proteolytic cascade to transmit information and elicit cellular responses. The membrane-spanning regulatory substrate protein is first cut periplasmically (site-1 protease, S1P, DegS), then within the membrane itself (site-2 protease, S2P, RseP), while cytoplasmic proteases finish degrading the anti-sigma factor, liberating sigma-E.</text>
</comment>
<accession>A0ABQ6GXQ3</accession>
<name>A0ABQ6GXQ3_9GAMM</name>
<keyword evidence="4" id="KW-0812">Transmembrane</keyword>
<dbReference type="InterPro" id="IPR005572">
    <property type="entry name" value="Anti-sigma_E_RseA_N"/>
</dbReference>
<evidence type="ECO:0000256" key="2">
    <source>
        <dbReference type="ARBA" id="ARBA00005837"/>
    </source>
</evidence>
<dbReference type="Pfam" id="PF03872">
    <property type="entry name" value="RseA_N"/>
    <property type="match status" value="1"/>
</dbReference>
<comment type="subunit">
    <text evidence="7">Interacts 1:1 with ECF RNA polymerase sigma-E (RpoE); this inhibits the interaction of sigma-E with the RNA polymerase catalytic core and leads to a decreased expression of sigma-E-regulated genes. Interacts with RseB.</text>
</comment>
<keyword evidence="6 7" id="KW-0472">Membrane</keyword>
<dbReference type="PANTHER" id="PTHR38104">
    <property type="match status" value="1"/>
</dbReference>
<keyword evidence="11" id="KW-1185">Reference proteome</keyword>
<dbReference type="PIRSF" id="PIRSF016938">
    <property type="entry name" value="RseA"/>
    <property type="match status" value="1"/>
</dbReference>